<gene>
    <name evidence="2" type="primary">apaH_1</name>
    <name evidence="2" type="ORF">Dxin01_00130</name>
</gene>
<dbReference type="InterPro" id="IPR004843">
    <property type="entry name" value="Calcineurin-like_PHP"/>
</dbReference>
<feature type="domain" description="Calcineurin-like phosphoesterase" evidence="1">
    <location>
        <begin position="18"/>
        <end position="187"/>
    </location>
</feature>
<dbReference type="PANTHER" id="PTHR42850">
    <property type="entry name" value="METALLOPHOSPHOESTERASE"/>
    <property type="match status" value="1"/>
</dbReference>
<organism evidence="2 3">
    <name type="scientific">Deinococcus xinjiangensis</name>
    <dbReference type="NCBI Taxonomy" id="457454"/>
    <lineage>
        <taxon>Bacteria</taxon>
        <taxon>Thermotogati</taxon>
        <taxon>Deinococcota</taxon>
        <taxon>Deinococci</taxon>
        <taxon>Deinococcales</taxon>
        <taxon>Deinococcaceae</taxon>
        <taxon>Deinococcus</taxon>
    </lineage>
</organism>
<evidence type="ECO:0000313" key="3">
    <source>
        <dbReference type="Proteomes" id="UP001458946"/>
    </source>
</evidence>
<evidence type="ECO:0000313" key="2">
    <source>
        <dbReference type="EMBL" id="GAA5500409.1"/>
    </source>
</evidence>
<name>A0ABP9V553_9DEIO</name>
<dbReference type="Pfam" id="PF00149">
    <property type="entry name" value="Metallophos"/>
    <property type="match status" value="1"/>
</dbReference>
<protein>
    <submittedName>
        <fullName evidence="2">Bis(5'-nucleosyl)-tetraphosphatase, symmetrical</fullName>
    </submittedName>
</protein>
<proteinExistence type="predicted"/>
<dbReference type="Proteomes" id="UP001458946">
    <property type="component" value="Unassembled WGS sequence"/>
</dbReference>
<dbReference type="Gene3D" id="3.60.21.10">
    <property type="match status" value="1"/>
</dbReference>
<dbReference type="InterPro" id="IPR050126">
    <property type="entry name" value="Ap4A_hydrolase"/>
</dbReference>
<evidence type="ECO:0000259" key="1">
    <source>
        <dbReference type="Pfam" id="PF00149"/>
    </source>
</evidence>
<dbReference type="PANTHER" id="PTHR42850:SF4">
    <property type="entry name" value="ZINC-DEPENDENT ENDOPOLYPHOSPHATASE"/>
    <property type="match status" value="1"/>
</dbReference>
<accession>A0ABP9V553</accession>
<dbReference type="InterPro" id="IPR029052">
    <property type="entry name" value="Metallo-depent_PP-like"/>
</dbReference>
<keyword evidence="3" id="KW-1185">Reference proteome</keyword>
<dbReference type="EMBL" id="BAABRN010000001">
    <property type="protein sequence ID" value="GAA5500409.1"/>
    <property type="molecule type" value="Genomic_DNA"/>
</dbReference>
<dbReference type="SUPFAM" id="SSF56300">
    <property type="entry name" value="Metallo-dependent phosphatases"/>
    <property type="match status" value="1"/>
</dbReference>
<comment type="caution">
    <text evidence="2">The sequence shown here is derived from an EMBL/GenBank/DDBJ whole genome shotgun (WGS) entry which is preliminary data.</text>
</comment>
<sequence>MAEGAADCECRLTLSPIIVPDLHGEYELLQQVLARFPERDYVFLGDLVDRGPDSPSTVQRVLDLVLDKRAILVLGNHEDMWIRGAKYQHMDYFRCWLQNGGEATLKQYEPLGRTLPDHIELIEHHAYQWYTVQTPHGPVLCVHGSRPHPSVYGWADDPQHCKHLSRHADAHLWQGNGVSAHPLPEGCAYSVHGHLPQRQARWRDDPSGKYLLLDTGPVKSGLLSVLDTHDLNIHTFSRND</sequence>
<reference evidence="2 3" key="1">
    <citation type="submission" date="2024-02" db="EMBL/GenBank/DDBJ databases">
        <title>Deinococcus xinjiangensis NBRC 107630.</title>
        <authorList>
            <person name="Ichikawa N."/>
            <person name="Katano-Makiyama Y."/>
            <person name="Hidaka K."/>
        </authorList>
    </citation>
    <scope>NUCLEOTIDE SEQUENCE [LARGE SCALE GENOMIC DNA]</scope>
    <source>
        <strain evidence="2 3">NBRC 107630</strain>
    </source>
</reference>